<proteinExistence type="predicted"/>
<keyword evidence="3 8" id="KW-0479">Metal-binding</keyword>
<dbReference type="RefSeq" id="WP_202768897.1">
    <property type="nucleotide sequence ID" value="NZ_JAESWA010000024.1"/>
</dbReference>
<evidence type="ECO:0000256" key="6">
    <source>
        <dbReference type="ARBA" id="ARBA00023004"/>
    </source>
</evidence>
<accession>A0A937FGR5</accession>
<keyword evidence="7 8" id="KW-0411">Iron-sulfur</keyword>
<sequence>MSIKIDKDKCIACGKCLEVCPGNLIYKNEEGKSYIKYEKDCWGCTACLKECPVNAIHYFLGEDIGGKGAYLFVKQKKEDLNWHIIDKEGKETLITTNRKESNKY</sequence>
<feature type="domain" description="4Fe-4S ferredoxin-type" evidence="9">
    <location>
        <begin position="1"/>
        <end position="30"/>
    </location>
</feature>
<dbReference type="Proteomes" id="UP000623681">
    <property type="component" value="Unassembled WGS sequence"/>
</dbReference>
<dbReference type="EMBL" id="JAESWA010000024">
    <property type="protein sequence ID" value="MBL4933459.1"/>
    <property type="molecule type" value="Genomic_DNA"/>
</dbReference>
<dbReference type="PANTHER" id="PTHR43687">
    <property type="entry name" value="ADENYLYLSULFATE REDUCTASE, BETA SUBUNIT"/>
    <property type="match status" value="1"/>
</dbReference>
<keyword evidence="6 8" id="KW-0408">Iron</keyword>
<comment type="caution">
    <text evidence="10">The sequence shown here is derived from an EMBL/GenBank/DDBJ whole genome shotgun (WGS) entry which is preliminary data.</text>
</comment>
<evidence type="ECO:0000313" key="10">
    <source>
        <dbReference type="EMBL" id="MBL4933459.1"/>
    </source>
</evidence>
<evidence type="ECO:0000259" key="9">
    <source>
        <dbReference type="PROSITE" id="PS51379"/>
    </source>
</evidence>
<dbReference type="AlphaFoldDB" id="A0A937FGR5"/>
<dbReference type="Pfam" id="PF14697">
    <property type="entry name" value="Fer4_21"/>
    <property type="match status" value="1"/>
</dbReference>
<evidence type="ECO:0000313" key="11">
    <source>
        <dbReference type="Proteomes" id="UP000623681"/>
    </source>
</evidence>
<name>A0A937FGR5_9CLOT</name>
<comment type="function">
    <text evidence="8">Ferredoxins are iron-sulfur proteins that transfer electrons in a wide variety of metabolic reactions.</text>
</comment>
<keyword evidence="1 8" id="KW-0813">Transport</keyword>
<evidence type="ECO:0000256" key="2">
    <source>
        <dbReference type="ARBA" id="ARBA00022485"/>
    </source>
</evidence>
<dbReference type="SUPFAM" id="SSF54862">
    <property type="entry name" value="4Fe-4S ferredoxins"/>
    <property type="match status" value="1"/>
</dbReference>
<keyword evidence="4" id="KW-0677">Repeat</keyword>
<dbReference type="PROSITE" id="PS51379">
    <property type="entry name" value="4FE4S_FER_2"/>
    <property type="match status" value="2"/>
</dbReference>
<evidence type="ECO:0000256" key="1">
    <source>
        <dbReference type="ARBA" id="ARBA00022448"/>
    </source>
</evidence>
<feature type="domain" description="4Fe-4S ferredoxin-type" evidence="9">
    <location>
        <begin position="31"/>
        <end position="61"/>
    </location>
</feature>
<evidence type="ECO:0000256" key="7">
    <source>
        <dbReference type="ARBA" id="ARBA00023014"/>
    </source>
</evidence>
<keyword evidence="2" id="KW-0004">4Fe-4S</keyword>
<dbReference type="GO" id="GO:0005506">
    <property type="term" value="F:iron ion binding"/>
    <property type="evidence" value="ECO:0007669"/>
    <property type="project" value="UniProtKB-UniRule"/>
</dbReference>
<dbReference type="GO" id="GO:0009055">
    <property type="term" value="F:electron transfer activity"/>
    <property type="evidence" value="ECO:0007669"/>
    <property type="project" value="UniProtKB-UniRule"/>
</dbReference>
<keyword evidence="5 8" id="KW-0249">Electron transport</keyword>
<dbReference type="PROSITE" id="PS00198">
    <property type="entry name" value="4FE4S_FER_1"/>
    <property type="match status" value="2"/>
</dbReference>
<evidence type="ECO:0000256" key="5">
    <source>
        <dbReference type="ARBA" id="ARBA00022982"/>
    </source>
</evidence>
<gene>
    <name evidence="10" type="ORF">JK634_16835</name>
</gene>
<protein>
    <recommendedName>
        <fullName evidence="8">Ferredoxin</fullName>
    </recommendedName>
</protein>
<dbReference type="InterPro" id="IPR001080">
    <property type="entry name" value="3Fe4S_ferredoxin"/>
</dbReference>
<dbReference type="InterPro" id="IPR017896">
    <property type="entry name" value="4Fe4S_Fe-S-bd"/>
</dbReference>
<dbReference type="Gene3D" id="3.30.70.20">
    <property type="match status" value="1"/>
</dbReference>
<dbReference type="GO" id="GO:0051539">
    <property type="term" value="F:4 iron, 4 sulfur cluster binding"/>
    <property type="evidence" value="ECO:0007669"/>
    <property type="project" value="UniProtKB-KW"/>
</dbReference>
<reference evidence="10" key="1">
    <citation type="submission" date="2021-01" db="EMBL/GenBank/DDBJ databases">
        <title>Genome public.</title>
        <authorList>
            <person name="Liu C."/>
            <person name="Sun Q."/>
        </authorList>
    </citation>
    <scope>NUCLEOTIDE SEQUENCE</scope>
    <source>
        <strain evidence="10">YIM B02565</strain>
    </source>
</reference>
<dbReference type="PANTHER" id="PTHR43687:SF6">
    <property type="entry name" value="L-ASPARTATE SEMIALDEHYDE SULFURTRANSFERASE IRON-SULFUR SUBUNIT"/>
    <property type="match status" value="1"/>
</dbReference>
<dbReference type="InterPro" id="IPR050572">
    <property type="entry name" value="Fe-S_Ferredoxin"/>
</dbReference>
<evidence type="ECO:0000256" key="3">
    <source>
        <dbReference type="ARBA" id="ARBA00022723"/>
    </source>
</evidence>
<evidence type="ECO:0000256" key="4">
    <source>
        <dbReference type="ARBA" id="ARBA00022737"/>
    </source>
</evidence>
<evidence type="ECO:0000256" key="8">
    <source>
        <dbReference type="RuleBase" id="RU368020"/>
    </source>
</evidence>
<dbReference type="PRINTS" id="PR00352">
    <property type="entry name" value="3FE4SFRDOXIN"/>
</dbReference>
<organism evidence="10 11">
    <name type="scientific">Clostridium paridis</name>
    <dbReference type="NCBI Taxonomy" id="2803863"/>
    <lineage>
        <taxon>Bacteria</taxon>
        <taxon>Bacillati</taxon>
        <taxon>Bacillota</taxon>
        <taxon>Clostridia</taxon>
        <taxon>Eubacteriales</taxon>
        <taxon>Clostridiaceae</taxon>
        <taxon>Clostridium</taxon>
    </lineage>
</organism>
<dbReference type="InterPro" id="IPR017900">
    <property type="entry name" value="4Fe4S_Fe_S_CS"/>
</dbReference>
<keyword evidence="11" id="KW-1185">Reference proteome</keyword>